<dbReference type="Proteomes" id="UP000216984">
    <property type="component" value="Unassembled WGS sequence"/>
</dbReference>
<keyword evidence="2" id="KW-1185">Reference proteome</keyword>
<accession>A0A7Z1DSJ1</accession>
<name>A0A7Z1DSJ1_9GAMM</name>
<comment type="caution">
    <text evidence="1">The sequence shown here is derived from an EMBL/GenBank/DDBJ whole genome shotgun (WGS) entry which is preliminary data.</text>
</comment>
<organism evidence="1 2">
    <name type="scientific">Marinobacter vinifirmus</name>
    <dbReference type="NCBI Taxonomy" id="355591"/>
    <lineage>
        <taxon>Bacteria</taxon>
        <taxon>Pseudomonadati</taxon>
        <taxon>Pseudomonadota</taxon>
        <taxon>Gammaproteobacteria</taxon>
        <taxon>Pseudomonadales</taxon>
        <taxon>Marinobacteraceae</taxon>
        <taxon>Marinobacter</taxon>
    </lineage>
</organism>
<protein>
    <submittedName>
        <fullName evidence="1">Uncharacterized protein</fullName>
    </submittedName>
</protein>
<proteinExistence type="predicted"/>
<dbReference type="EMBL" id="NEFY01000013">
    <property type="protein sequence ID" value="OZC35219.1"/>
    <property type="molecule type" value="Genomic_DNA"/>
</dbReference>
<sequence length="77" mass="8744">MCRPAASTGRLNRSAAKQKRTFKILHCEPVFNSVLKNNEPLQWFGNAKPLVNEIAAPFVHETCLYAVFEHEAMDRSL</sequence>
<evidence type="ECO:0000313" key="2">
    <source>
        <dbReference type="Proteomes" id="UP000216984"/>
    </source>
</evidence>
<reference evidence="1 2" key="1">
    <citation type="submission" date="2017-06" db="EMBL/GenBank/DDBJ databases">
        <title>Draft genome sequence of the halophilic bacterium Marinobacter vinifirmus FB1.</title>
        <authorList>
            <person name="Stepanov V.G."/>
            <person name="Roberts D.J."/>
            <person name="Fox G.E."/>
        </authorList>
    </citation>
    <scope>NUCLEOTIDE SEQUENCE [LARGE SCALE GENOMIC DNA]</scope>
    <source>
        <strain evidence="1 2">FB1</strain>
    </source>
</reference>
<gene>
    <name evidence="1" type="ORF">B9Q17_05490</name>
</gene>
<evidence type="ECO:0000313" key="1">
    <source>
        <dbReference type="EMBL" id="OZC35219.1"/>
    </source>
</evidence>
<dbReference type="AlphaFoldDB" id="A0A7Z1DSJ1"/>